<dbReference type="AlphaFoldDB" id="A0A7S2KQZ9"/>
<evidence type="ECO:0008006" key="2">
    <source>
        <dbReference type="Google" id="ProtNLM"/>
    </source>
</evidence>
<sequence length="137" mass="15158">MISIGKPEVGASLCDHLGVKDCSNFLFADPENKLYNDLELNKGVDVTFFNPATPFAIKDRLFKKDGMKRLNEVLGKWSGAFYIPPKREQAFNQGGTFVFQGERTLFAHYDESTGAHADIEAVVKTARSAFNPLSPAL</sequence>
<name>A0A7S2KQZ9_9STRA</name>
<protein>
    <recommendedName>
        <fullName evidence="2">Redoxin domain-containing protein</fullName>
    </recommendedName>
</protein>
<proteinExistence type="predicted"/>
<evidence type="ECO:0000313" key="1">
    <source>
        <dbReference type="EMBL" id="CAD9584258.1"/>
    </source>
</evidence>
<dbReference type="Pfam" id="PF13911">
    <property type="entry name" value="AhpC-TSA_2"/>
    <property type="match status" value="1"/>
</dbReference>
<dbReference type="InterPro" id="IPR032801">
    <property type="entry name" value="PXL2A/B/C"/>
</dbReference>
<dbReference type="EMBL" id="HBGY01017365">
    <property type="protein sequence ID" value="CAD9584258.1"/>
    <property type="molecule type" value="Transcribed_RNA"/>
</dbReference>
<reference evidence="1" key="1">
    <citation type="submission" date="2021-01" db="EMBL/GenBank/DDBJ databases">
        <authorList>
            <person name="Corre E."/>
            <person name="Pelletier E."/>
            <person name="Niang G."/>
            <person name="Scheremetjew M."/>
            <person name="Finn R."/>
            <person name="Kale V."/>
            <person name="Holt S."/>
            <person name="Cochrane G."/>
            <person name="Meng A."/>
            <person name="Brown T."/>
            <person name="Cohen L."/>
        </authorList>
    </citation>
    <scope>NUCLEOTIDE SEQUENCE</scope>
    <source>
        <strain evidence="1">B650</strain>
    </source>
</reference>
<organism evidence="1">
    <name type="scientific">Leptocylindrus danicus</name>
    <dbReference type="NCBI Taxonomy" id="163516"/>
    <lineage>
        <taxon>Eukaryota</taxon>
        <taxon>Sar</taxon>
        <taxon>Stramenopiles</taxon>
        <taxon>Ochrophyta</taxon>
        <taxon>Bacillariophyta</taxon>
        <taxon>Coscinodiscophyceae</taxon>
        <taxon>Chaetocerotophycidae</taxon>
        <taxon>Leptocylindrales</taxon>
        <taxon>Leptocylindraceae</taxon>
        <taxon>Leptocylindrus</taxon>
    </lineage>
</organism>
<accession>A0A7S2KQZ9</accession>
<gene>
    <name evidence="1" type="ORF">LDAN0321_LOCUS11248</name>
</gene>